<gene>
    <name evidence="4" type="ORF">LMG18101_01883</name>
</gene>
<dbReference type="InterPro" id="IPR007173">
    <property type="entry name" value="ALO_C"/>
</dbReference>
<dbReference type="GO" id="GO:0016491">
    <property type="term" value="F:oxidoreductase activity"/>
    <property type="evidence" value="ECO:0007669"/>
    <property type="project" value="UniProtKB-KW"/>
</dbReference>
<dbReference type="EC" id="1.1.2.-" evidence="4"/>
<keyword evidence="1" id="KW-0285">Flavoprotein</keyword>
<dbReference type="Proteomes" id="UP001189757">
    <property type="component" value="Unassembled WGS sequence"/>
</dbReference>
<feature type="domain" description="FAD-binding PCMH-type" evidence="3">
    <location>
        <begin position="70"/>
        <end position="237"/>
    </location>
</feature>
<dbReference type="InterPro" id="IPR016169">
    <property type="entry name" value="FAD-bd_PCMH_sub2"/>
</dbReference>
<dbReference type="Gene3D" id="3.30.465.10">
    <property type="match status" value="1"/>
</dbReference>
<dbReference type="InterPro" id="IPR010031">
    <property type="entry name" value="FAD_lactone_oxidase-like"/>
</dbReference>
<dbReference type="InterPro" id="IPR036318">
    <property type="entry name" value="FAD-bd_PCMH-like_sf"/>
</dbReference>
<organism evidence="4 5">
    <name type="scientific">Ralstonia flaminis</name>
    <dbReference type="NCBI Taxonomy" id="3058597"/>
    <lineage>
        <taxon>Bacteria</taxon>
        <taxon>Pseudomonadati</taxon>
        <taxon>Pseudomonadota</taxon>
        <taxon>Betaproteobacteria</taxon>
        <taxon>Burkholderiales</taxon>
        <taxon>Burkholderiaceae</taxon>
        <taxon>Ralstonia</taxon>
    </lineage>
</organism>
<proteinExistence type="predicted"/>
<dbReference type="NCBIfam" id="TIGR01679">
    <property type="entry name" value="bact_FAD_ox"/>
    <property type="match status" value="1"/>
</dbReference>
<name>A0ABM9K4K9_9RALS</name>
<evidence type="ECO:0000259" key="3">
    <source>
        <dbReference type="PROSITE" id="PS51387"/>
    </source>
</evidence>
<dbReference type="PANTHER" id="PTHR43762:SF1">
    <property type="entry name" value="D-ARABINONO-1,4-LACTONE OXIDASE"/>
    <property type="match status" value="1"/>
</dbReference>
<dbReference type="Gene3D" id="3.30.43.10">
    <property type="entry name" value="Uridine Diphospho-n-acetylenolpyruvylglucosamine Reductase, domain 2"/>
    <property type="match status" value="1"/>
</dbReference>
<accession>A0ABM9K4K9</accession>
<dbReference type="PROSITE" id="PS51387">
    <property type="entry name" value="FAD_PCMH"/>
    <property type="match status" value="1"/>
</dbReference>
<evidence type="ECO:0000313" key="5">
    <source>
        <dbReference type="Proteomes" id="UP001189757"/>
    </source>
</evidence>
<protein>
    <submittedName>
        <fullName evidence="4">L-gulono-1,4-lactone dehydrogenase</fullName>
        <ecNumber evidence="4">1.1.2.-</ecNumber>
    </submittedName>
</protein>
<dbReference type="RefSeq" id="WP_316680891.1">
    <property type="nucleotide sequence ID" value="NZ_CATZLL010000005.1"/>
</dbReference>
<evidence type="ECO:0000256" key="1">
    <source>
        <dbReference type="ARBA" id="ARBA00022827"/>
    </source>
</evidence>
<dbReference type="InterPro" id="IPR016171">
    <property type="entry name" value="Vanillyl_alc_oxidase_C-sub2"/>
</dbReference>
<reference evidence="4 5" key="1">
    <citation type="submission" date="2023-07" db="EMBL/GenBank/DDBJ databases">
        <authorList>
            <person name="Peeters C."/>
        </authorList>
    </citation>
    <scope>NUCLEOTIDE SEQUENCE [LARGE SCALE GENOMIC DNA]</scope>
    <source>
        <strain evidence="4 5">LMG 18101</strain>
    </source>
</reference>
<dbReference type="Gene3D" id="1.10.45.10">
    <property type="entry name" value="Vanillyl-alcohol Oxidase, Chain A, domain 4"/>
    <property type="match status" value="1"/>
</dbReference>
<dbReference type="PANTHER" id="PTHR43762">
    <property type="entry name" value="L-GULONOLACTONE OXIDASE"/>
    <property type="match status" value="1"/>
</dbReference>
<dbReference type="PROSITE" id="PS51318">
    <property type="entry name" value="TAT"/>
    <property type="match status" value="1"/>
</dbReference>
<dbReference type="PIRSF" id="PIRSF000136">
    <property type="entry name" value="LGO_GLO"/>
    <property type="match status" value="1"/>
</dbReference>
<keyword evidence="2 4" id="KW-0560">Oxidoreductase</keyword>
<dbReference type="InterPro" id="IPR006311">
    <property type="entry name" value="TAT_signal"/>
</dbReference>
<dbReference type="InterPro" id="IPR016166">
    <property type="entry name" value="FAD-bd_PCMH"/>
</dbReference>
<keyword evidence="5" id="KW-1185">Reference proteome</keyword>
<dbReference type="SUPFAM" id="SSF56176">
    <property type="entry name" value="FAD-binding/transporter-associated domain-like"/>
    <property type="match status" value="1"/>
</dbReference>
<dbReference type="InterPro" id="IPR016167">
    <property type="entry name" value="FAD-bd_PCMH_sub1"/>
</dbReference>
<dbReference type="InterPro" id="IPR006094">
    <property type="entry name" value="Oxid_FAD_bind_N"/>
</dbReference>
<evidence type="ECO:0000313" key="4">
    <source>
        <dbReference type="EMBL" id="CAJ0813375.1"/>
    </source>
</evidence>
<dbReference type="Gene3D" id="3.30.70.2520">
    <property type="match status" value="1"/>
</dbReference>
<dbReference type="Pfam" id="PF01565">
    <property type="entry name" value="FAD_binding_4"/>
    <property type="match status" value="1"/>
</dbReference>
<evidence type="ECO:0000256" key="2">
    <source>
        <dbReference type="ARBA" id="ARBA00023002"/>
    </source>
</evidence>
<keyword evidence="1" id="KW-0274">FAD</keyword>
<sequence>MTDTQSPQRQDRRAVLKVGAGVAAALALGGQGRLVRAASTPVAASPSTASTAAAGATASRQRWQNWSGIHTCQPSTIATPADEGELASLLRGAGPGVRCVGAGHSFTGLVPTDGTLISLDRMSGVISADAARNTATLHAGTRLALLSRQLDAQGVAMRNLPDIDAQSFAGAIATATHGTGRTLQALHADVIGMRLMTPDGNVVECSEQRNPELLSAARVSLGALGVVTQVTLRTVPSFNLHRRVFLKPLQAMLDEAPTLAKQHRNFEFYYLPFTGYAAGITHDLYEASDVLMPHAADEDMLRDLRRLRDWLGRFPQLRRWVAAKLIDVNQTEEAKNRSWKLLSTQRPTRFNETECHVPQEQGIACVREVIAKLETRNEVFFPLEFRFVKADDAWLSPFHGRDSCSIAVHAAQGEPFDYLLSEIGPIYRKYEGRPHWGKLHDVGPAQLAALYPRWGDFQALRRSLDPQGKMLNPYLSKLFGVDHG</sequence>
<comment type="caution">
    <text evidence="4">The sequence shown here is derived from an EMBL/GenBank/DDBJ whole genome shotgun (WGS) entry which is preliminary data.</text>
</comment>
<dbReference type="Pfam" id="PF04030">
    <property type="entry name" value="ALO"/>
    <property type="match status" value="1"/>
</dbReference>
<dbReference type="EMBL" id="CATZLL010000005">
    <property type="protein sequence ID" value="CAJ0813375.1"/>
    <property type="molecule type" value="Genomic_DNA"/>
</dbReference>